<dbReference type="Proteomes" id="UP001208689">
    <property type="component" value="Chromosome"/>
</dbReference>
<protein>
    <submittedName>
        <fullName evidence="1">Uncharacterized protein</fullName>
    </submittedName>
</protein>
<reference evidence="1" key="1">
    <citation type="submission" date="2022-09" db="EMBL/GenBank/DDBJ databases">
        <title>Actin cytoskeleton and complex cell architecture in an #Asgard archaeon.</title>
        <authorList>
            <person name="Ponce Toledo R.I."/>
            <person name="Schleper C."/>
            <person name="Rodrigues Oliveira T."/>
            <person name="Wollweber F."/>
            <person name="Xu J."/>
            <person name="Rittmann S."/>
            <person name="Klingl A."/>
            <person name="Pilhofer M."/>
        </authorList>
    </citation>
    <scope>NUCLEOTIDE SEQUENCE</scope>
    <source>
        <strain evidence="1">B-35</strain>
    </source>
</reference>
<proteinExistence type="predicted"/>
<name>A0ABY6HYS6_9ARCH</name>
<gene>
    <name evidence="1" type="ORF">NEF87_004971</name>
</gene>
<evidence type="ECO:0000313" key="2">
    <source>
        <dbReference type="Proteomes" id="UP001208689"/>
    </source>
</evidence>
<dbReference type="PROSITE" id="PS50890">
    <property type="entry name" value="PUA"/>
    <property type="match status" value="1"/>
</dbReference>
<keyword evidence="2" id="KW-1185">Reference proteome</keyword>
<evidence type="ECO:0000313" key="1">
    <source>
        <dbReference type="EMBL" id="UYP48686.1"/>
    </source>
</evidence>
<organism evidence="1 2">
    <name type="scientific">Candidatus Lokiarchaeum ossiferum</name>
    <dbReference type="NCBI Taxonomy" id="2951803"/>
    <lineage>
        <taxon>Archaea</taxon>
        <taxon>Promethearchaeati</taxon>
        <taxon>Promethearchaeota</taxon>
        <taxon>Promethearchaeia</taxon>
        <taxon>Promethearchaeales</taxon>
        <taxon>Promethearchaeaceae</taxon>
        <taxon>Candidatus Lokiarchaeum</taxon>
    </lineage>
</organism>
<sequence>MAYLNDQKLKEFVDLLVLRGLGLYGQEKMAEICYNSGIALTDKNEIEWMEDNHTVVVENLLVNYGSKNLPAKMTAIVLARQHAIPVPQVLLAKKRNRRRSIFKRRKS</sequence>
<dbReference type="EMBL" id="CP104013">
    <property type="protein sequence ID" value="UYP48686.1"/>
    <property type="molecule type" value="Genomic_DNA"/>
</dbReference>
<accession>A0ABY6HYS6</accession>